<name>A0A7W9LBK8_9ACTN</name>
<dbReference type="Pfam" id="PF16912">
    <property type="entry name" value="Glu_dehyd_C"/>
    <property type="match status" value="1"/>
</dbReference>
<comment type="cofactor">
    <cofactor evidence="1">
        <name>Zn(2+)</name>
        <dbReference type="ChEBI" id="CHEBI:29105"/>
    </cofactor>
</comment>
<dbReference type="CDD" id="cd08230">
    <property type="entry name" value="glucose_DH"/>
    <property type="match status" value="1"/>
</dbReference>
<dbReference type="PANTHER" id="PTHR43189">
    <property type="entry name" value="ZINC-TYPE ALCOHOL DEHYDROGENASE-LIKE PROTEIN C1198.01-RELATED"/>
    <property type="match status" value="1"/>
</dbReference>
<accession>A0A7W9LBK8</accession>
<evidence type="ECO:0000259" key="6">
    <source>
        <dbReference type="Pfam" id="PF16912"/>
    </source>
</evidence>
<evidence type="ECO:0000256" key="4">
    <source>
        <dbReference type="ARBA" id="ARBA00023002"/>
    </source>
</evidence>
<evidence type="ECO:0000313" key="8">
    <source>
        <dbReference type="Proteomes" id="UP000579153"/>
    </source>
</evidence>
<evidence type="ECO:0000313" key="7">
    <source>
        <dbReference type="EMBL" id="MBB5777790.1"/>
    </source>
</evidence>
<dbReference type="RefSeq" id="WP_185071306.1">
    <property type="nucleotide sequence ID" value="NZ_JACHMB010000001.1"/>
</dbReference>
<dbReference type="AlphaFoldDB" id="A0A7W9LBK8"/>
<gene>
    <name evidence="7" type="ORF">HD596_004546</name>
</gene>
<organism evidence="7 8">
    <name type="scientific">Nonomuraea jabiensis</name>
    <dbReference type="NCBI Taxonomy" id="882448"/>
    <lineage>
        <taxon>Bacteria</taxon>
        <taxon>Bacillati</taxon>
        <taxon>Actinomycetota</taxon>
        <taxon>Actinomycetes</taxon>
        <taxon>Streptosporangiales</taxon>
        <taxon>Streptosporangiaceae</taxon>
        <taxon>Nonomuraea</taxon>
    </lineage>
</organism>
<dbReference type="PANTHER" id="PTHR43189:SF2">
    <property type="entry name" value="GLUCOSE 1-DEHYDROGENASE"/>
    <property type="match status" value="1"/>
</dbReference>
<dbReference type="EMBL" id="JACHMB010000001">
    <property type="protein sequence ID" value="MBB5777790.1"/>
    <property type="molecule type" value="Genomic_DNA"/>
</dbReference>
<keyword evidence="4" id="KW-0560">Oxidoreductase</keyword>
<reference evidence="7 8" key="1">
    <citation type="submission" date="2020-08" db="EMBL/GenBank/DDBJ databases">
        <title>Sequencing the genomes of 1000 actinobacteria strains.</title>
        <authorList>
            <person name="Klenk H.-P."/>
        </authorList>
    </citation>
    <scope>NUCLEOTIDE SEQUENCE [LARGE SCALE GENOMIC DNA]</scope>
    <source>
        <strain evidence="7 8">DSM 45507</strain>
    </source>
</reference>
<dbReference type="Pfam" id="PF08240">
    <property type="entry name" value="ADH_N"/>
    <property type="match status" value="1"/>
</dbReference>
<keyword evidence="2" id="KW-0479">Metal-binding</keyword>
<evidence type="ECO:0000256" key="2">
    <source>
        <dbReference type="ARBA" id="ARBA00022723"/>
    </source>
</evidence>
<dbReference type="SUPFAM" id="SSF50129">
    <property type="entry name" value="GroES-like"/>
    <property type="match status" value="1"/>
</dbReference>
<feature type="domain" description="Glucose dehydrogenase C-terminal" evidence="6">
    <location>
        <begin position="145"/>
        <end position="347"/>
    </location>
</feature>
<dbReference type="GO" id="GO:0046872">
    <property type="term" value="F:metal ion binding"/>
    <property type="evidence" value="ECO:0007669"/>
    <property type="project" value="UniProtKB-KW"/>
</dbReference>
<comment type="caution">
    <text evidence="7">The sequence shown here is derived from an EMBL/GenBank/DDBJ whole genome shotgun (WGS) entry which is preliminary data.</text>
</comment>
<proteinExistence type="predicted"/>
<protein>
    <submittedName>
        <fullName evidence="7">Threonine dehydrogenase-like Zn-dependent dehydrogenase</fullName>
    </submittedName>
</protein>
<evidence type="ECO:0000256" key="1">
    <source>
        <dbReference type="ARBA" id="ARBA00001947"/>
    </source>
</evidence>
<sequence length="349" mass="37323">MRALTFTPGKQGTLAVEEVPDPAPGTGELLVQGLALGVCGTDRELITAEYGWPPPGKERMVLGHESLGRVLEVPEGSAYSPGDLVVGVVRRPDPVPCGACRRGEFDMCRNGQYTERGIKEIDGYASERWTVEGAYAVRLDPSLESVGMLVEPASVVAKAWEQIERIGSRAWFEPHTLLVTGAGPIGLLAALMGRQRGLEVHVLDRSPAGLKSRLVENLDGTYHSGTSLKELTTVRPDVIIECTGAGTLVIDAMVGTAAAGIVCLAGLSPGGRAHRVDAGLINRDIVLENDVVFGSVNANLRHYRDAADALVKADIGWLERLITRRVPLSRALDAFERGHDVKVVIDLTA</sequence>
<keyword evidence="8" id="KW-1185">Reference proteome</keyword>
<feature type="domain" description="Alcohol dehydrogenase-like N-terminal" evidence="5">
    <location>
        <begin position="26"/>
        <end position="139"/>
    </location>
</feature>
<dbReference type="Gene3D" id="3.40.50.720">
    <property type="entry name" value="NAD(P)-binding Rossmann-like Domain"/>
    <property type="match status" value="1"/>
</dbReference>
<dbReference type="InterPro" id="IPR036291">
    <property type="entry name" value="NAD(P)-bd_dom_sf"/>
</dbReference>
<evidence type="ECO:0000256" key="3">
    <source>
        <dbReference type="ARBA" id="ARBA00022833"/>
    </source>
</evidence>
<dbReference type="InterPro" id="IPR011032">
    <property type="entry name" value="GroES-like_sf"/>
</dbReference>
<dbReference type="Proteomes" id="UP000579153">
    <property type="component" value="Unassembled WGS sequence"/>
</dbReference>
<dbReference type="Gene3D" id="3.90.180.10">
    <property type="entry name" value="Medium-chain alcohol dehydrogenases, catalytic domain"/>
    <property type="match status" value="1"/>
</dbReference>
<dbReference type="InterPro" id="IPR013154">
    <property type="entry name" value="ADH-like_N"/>
</dbReference>
<dbReference type="SUPFAM" id="SSF51735">
    <property type="entry name" value="NAD(P)-binding Rossmann-fold domains"/>
    <property type="match status" value="1"/>
</dbReference>
<dbReference type="InterPro" id="IPR031640">
    <property type="entry name" value="Glu_dehyd_C"/>
</dbReference>
<keyword evidence="3" id="KW-0862">Zinc</keyword>
<evidence type="ECO:0000259" key="5">
    <source>
        <dbReference type="Pfam" id="PF08240"/>
    </source>
</evidence>
<dbReference type="GO" id="GO:0016491">
    <property type="term" value="F:oxidoreductase activity"/>
    <property type="evidence" value="ECO:0007669"/>
    <property type="project" value="UniProtKB-KW"/>
</dbReference>